<organism evidence="8 9">
    <name type="scientific">Brochothrix campestris FSL F6-1037</name>
    <dbReference type="NCBI Taxonomy" id="1265861"/>
    <lineage>
        <taxon>Bacteria</taxon>
        <taxon>Bacillati</taxon>
        <taxon>Bacillota</taxon>
        <taxon>Bacilli</taxon>
        <taxon>Bacillales</taxon>
        <taxon>Listeriaceae</taxon>
        <taxon>Brochothrix</taxon>
    </lineage>
</organism>
<dbReference type="PANTHER" id="PTHR15004:SF0">
    <property type="entry name" value="GLUTAMYL-TRNA(GLN) AMIDOTRANSFERASE SUBUNIT C, MITOCHONDRIAL"/>
    <property type="match status" value="1"/>
</dbReference>
<proteinExistence type="inferred from homology"/>
<keyword evidence="9" id="KW-1185">Reference proteome</keyword>
<keyword evidence="6" id="KW-0547">Nucleotide-binding</keyword>
<dbReference type="STRING" id="1265861.BCAMP_08461"/>
<dbReference type="GO" id="GO:0016740">
    <property type="term" value="F:transferase activity"/>
    <property type="evidence" value="ECO:0007669"/>
    <property type="project" value="UniProtKB-KW"/>
</dbReference>
<dbReference type="GO" id="GO:0006412">
    <property type="term" value="P:translation"/>
    <property type="evidence" value="ECO:0007669"/>
    <property type="project" value="UniProtKB-UniRule"/>
</dbReference>
<evidence type="ECO:0000256" key="4">
    <source>
        <dbReference type="ARBA" id="ARBA00047380"/>
    </source>
</evidence>
<dbReference type="Proteomes" id="UP000019243">
    <property type="component" value="Unassembled WGS sequence"/>
</dbReference>
<comment type="caution">
    <text evidence="8">The sequence shown here is derived from an EMBL/GenBank/DDBJ whole genome shotgun (WGS) entry which is preliminary data.</text>
</comment>
<dbReference type="RefSeq" id="WP_035314896.1">
    <property type="nucleotide sequence ID" value="NZ_AODH01000034.1"/>
</dbReference>
<dbReference type="PANTHER" id="PTHR15004">
    <property type="entry name" value="GLUTAMYL-TRNA(GLN) AMIDOTRANSFERASE SUBUNIT C, MITOCHONDRIAL"/>
    <property type="match status" value="1"/>
</dbReference>
<dbReference type="Pfam" id="PF02686">
    <property type="entry name" value="GatC"/>
    <property type="match status" value="1"/>
</dbReference>
<evidence type="ECO:0000256" key="6">
    <source>
        <dbReference type="HAMAP-Rule" id="MF_00122"/>
    </source>
</evidence>
<dbReference type="SUPFAM" id="SSF141000">
    <property type="entry name" value="Glu-tRNAGln amidotransferase C subunit"/>
    <property type="match status" value="1"/>
</dbReference>
<comment type="function">
    <text evidence="3 6">Allows the formation of correctly charged Asn-tRNA(Asn) or Gln-tRNA(Gln) through the transamidation of misacylated Asp-tRNA(Asn) or Glu-tRNA(Gln) in organisms which lack either or both of asparaginyl-tRNA or glutaminyl-tRNA synthetases. The reaction takes place in the presence of glutamine and ATP through an activated phospho-Asp-tRNA(Asn) or phospho-Glu-tRNA(Gln).</text>
</comment>
<dbReference type="NCBIfam" id="TIGR00135">
    <property type="entry name" value="gatC"/>
    <property type="match status" value="1"/>
</dbReference>
<reference evidence="8 9" key="1">
    <citation type="submission" date="2012-12" db="EMBL/GenBank/DDBJ databases">
        <title>Novel taxa of Listeriaceae from agricultural environments in the United States.</title>
        <authorList>
            <person name="den Bakker H.C."/>
            <person name="Allred A."/>
            <person name="Warchocki S."/>
            <person name="Wright E.M."/>
            <person name="Burrell A."/>
            <person name="Nightingale K.K."/>
            <person name="Kephart D."/>
            <person name="Wiedmann M."/>
        </authorList>
    </citation>
    <scope>NUCLEOTIDE SEQUENCE [LARGE SCALE GENOMIC DNA]</scope>
    <source>
        <strain evidence="8 9">FSL F6-1037</strain>
    </source>
</reference>
<dbReference type="OrthoDB" id="9813938at2"/>
<keyword evidence="6 8" id="KW-0436">Ligase</keyword>
<dbReference type="GO" id="GO:0005524">
    <property type="term" value="F:ATP binding"/>
    <property type="evidence" value="ECO:0007669"/>
    <property type="project" value="UniProtKB-KW"/>
</dbReference>
<comment type="similarity">
    <text evidence="1 6">Belongs to the GatC family.</text>
</comment>
<dbReference type="EMBL" id="AODH01000034">
    <property type="protein sequence ID" value="EUJ38724.1"/>
    <property type="molecule type" value="Genomic_DNA"/>
</dbReference>
<dbReference type="AlphaFoldDB" id="W7CH37"/>
<accession>W7CH37</accession>
<keyword evidence="7" id="KW-0175">Coiled coil</keyword>
<evidence type="ECO:0000256" key="7">
    <source>
        <dbReference type="SAM" id="Coils"/>
    </source>
</evidence>
<dbReference type="Gene3D" id="1.10.20.60">
    <property type="entry name" value="Glu-tRNAGln amidotransferase C subunit, N-terminal domain"/>
    <property type="match status" value="1"/>
</dbReference>
<keyword evidence="8" id="KW-0808">Transferase</keyword>
<keyword evidence="6" id="KW-0067">ATP-binding</keyword>
<protein>
    <recommendedName>
        <fullName evidence="6">Aspartyl/glutamyl-tRNA(Asn/Gln) amidotransferase subunit C</fullName>
        <shortName evidence="6">Asp/Glu-ADT subunit C</shortName>
        <ecNumber evidence="6">6.3.5.-</ecNumber>
    </recommendedName>
</protein>
<evidence type="ECO:0000256" key="2">
    <source>
        <dbReference type="ARBA" id="ARBA00011123"/>
    </source>
</evidence>
<comment type="catalytic activity">
    <reaction evidence="4 6">
        <text>L-aspartyl-tRNA(Asn) + L-glutamine + ATP + H2O = L-asparaginyl-tRNA(Asn) + L-glutamate + ADP + phosphate + 2 H(+)</text>
        <dbReference type="Rhea" id="RHEA:14513"/>
        <dbReference type="Rhea" id="RHEA-COMP:9674"/>
        <dbReference type="Rhea" id="RHEA-COMP:9677"/>
        <dbReference type="ChEBI" id="CHEBI:15377"/>
        <dbReference type="ChEBI" id="CHEBI:15378"/>
        <dbReference type="ChEBI" id="CHEBI:29985"/>
        <dbReference type="ChEBI" id="CHEBI:30616"/>
        <dbReference type="ChEBI" id="CHEBI:43474"/>
        <dbReference type="ChEBI" id="CHEBI:58359"/>
        <dbReference type="ChEBI" id="CHEBI:78515"/>
        <dbReference type="ChEBI" id="CHEBI:78516"/>
        <dbReference type="ChEBI" id="CHEBI:456216"/>
    </reaction>
</comment>
<evidence type="ECO:0000256" key="3">
    <source>
        <dbReference type="ARBA" id="ARBA00024799"/>
    </source>
</evidence>
<evidence type="ECO:0000256" key="1">
    <source>
        <dbReference type="ARBA" id="ARBA00010757"/>
    </source>
</evidence>
<gene>
    <name evidence="6 8" type="primary">gatC</name>
    <name evidence="8" type="ORF">BCAMP_08461</name>
</gene>
<evidence type="ECO:0000256" key="5">
    <source>
        <dbReference type="ARBA" id="ARBA00047913"/>
    </source>
</evidence>
<comment type="catalytic activity">
    <reaction evidence="5 6">
        <text>L-glutamyl-tRNA(Gln) + L-glutamine + ATP + H2O = L-glutaminyl-tRNA(Gln) + L-glutamate + ADP + phosphate + H(+)</text>
        <dbReference type="Rhea" id="RHEA:17521"/>
        <dbReference type="Rhea" id="RHEA-COMP:9681"/>
        <dbReference type="Rhea" id="RHEA-COMP:9684"/>
        <dbReference type="ChEBI" id="CHEBI:15377"/>
        <dbReference type="ChEBI" id="CHEBI:15378"/>
        <dbReference type="ChEBI" id="CHEBI:29985"/>
        <dbReference type="ChEBI" id="CHEBI:30616"/>
        <dbReference type="ChEBI" id="CHEBI:43474"/>
        <dbReference type="ChEBI" id="CHEBI:58359"/>
        <dbReference type="ChEBI" id="CHEBI:78520"/>
        <dbReference type="ChEBI" id="CHEBI:78521"/>
        <dbReference type="ChEBI" id="CHEBI:456216"/>
    </reaction>
</comment>
<dbReference type="GO" id="GO:0006450">
    <property type="term" value="P:regulation of translational fidelity"/>
    <property type="evidence" value="ECO:0007669"/>
    <property type="project" value="InterPro"/>
</dbReference>
<feature type="coiled-coil region" evidence="7">
    <location>
        <begin position="18"/>
        <end position="45"/>
    </location>
</feature>
<dbReference type="GO" id="GO:0070681">
    <property type="term" value="P:glutaminyl-tRNAGln biosynthesis via transamidation"/>
    <property type="evidence" value="ECO:0007669"/>
    <property type="project" value="TreeGrafter"/>
</dbReference>
<evidence type="ECO:0000313" key="9">
    <source>
        <dbReference type="Proteomes" id="UP000019243"/>
    </source>
</evidence>
<dbReference type="InterPro" id="IPR036113">
    <property type="entry name" value="Asp/Glu-ADT_sf_sub_c"/>
</dbReference>
<dbReference type="GO" id="GO:0050566">
    <property type="term" value="F:asparaginyl-tRNA synthase (glutamine-hydrolyzing) activity"/>
    <property type="evidence" value="ECO:0007669"/>
    <property type="project" value="RHEA"/>
</dbReference>
<dbReference type="InterPro" id="IPR003837">
    <property type="entry name" value="GatC"/>
</dbReference>
<comment type="subunit">
    <text evidence="2 6">Heterotrimer of A, B and C subunits.</text>
</comment>
<dbReference type="HAMAP" id="MF_00122">
    <property type="entry name" value="GatC"/>
    <property type="match status" value="1"/>
</dbReference>
<sequence>MSVISKAEVEKVASLARLEITETEAEQYATQLEQIIQMVEKLNELDTDNIEPTTHAVPLTNVLREDKVVAGLPRDVVLKNAPDSQDGYIKVPSIMD</sequence>
<dbReference type="PATRIC" id="fig|1265861.3.peg.1664"/>
<dbReference type="GO" id="GO:0050567">
    <property type="term" value="F:glutaminyl-tRNA synthase (glutamine-hydrolyzing) activity"/>
    <property type="evidence" value="ECO:0007669"/>
    <property type="project" value="UniProtKB-UniRule"/>
</dbReference>
<evidence type="ECO:0000313" key="8">
    <source>
        <dbReference type="EMBL" id="EUJ38724.1"/>
    </source>
</evidence>
<keyword evidence="6" id="KW-0648">Protein biosynthesis</keyword>
<dbReference type="EC" id="6.3.5.-" evidence="6"/>
<name>W7CH37_9LIST</name>